<dbReference type="Proteomes" id="UP000219559">
    <property type="component" value="Unassembled WGS sequence"/>
</dbReference>
<keyword evidence="2" id="KW-1185">Reference proteome</keyword>
<gene>
    <name evidence="1" type="ORF">B7P33_02080</name>
</gene>
<dbReference type="GO" id="GO:0019441">
    <property type="term" value="P:L-tryptophan catabolic process to kynurenine"/>
    <property type="evidence" value="ECO:0007669"/>
    <property type="project" value="InterPro"/>
</dbReference>
<proteinExistence type="predicted"/>
<evidence type="ECO:0000313" key="1">
    <source>
        <dbReference type="EMBL" id="PCE66111.1"/>
    </source>
</evidence>
<dbReference type="EMBL" id="NBWU01000001">
    <property type="protein sequence ID" value="PCE66111.1"/>
    <property type="molecule type" value="Genomic_DNA"/>
</dbReference>
<dbReference type="InterPro" id="IPR037175">
    <property type="entry name" value="KFase_sf"/>
</dbReference>
<dbReference type="AlphaFoldDB" id="A0A2A4GCG8"/>
<protein>
    <submittedName>
        <fullName evidence="1">Metal-dependent hydrolase</fullName>
    </submittedName>
</protein>
<accession>A0A2A4GCG8</accession>
<dbReference type="SUPFAM" id="SSF102198">
    <property type="entry name" value="Putative cyclase"/>
    <property type="match status" value="1"/>
</dbReference>
<organism evidence="1 2">
    <name type="scientific">Sediminicola luteus</name>
    <dbReference type="NCBI Taxonomy" id="319238"/>
    <lineage>
        <taxon>Bacteria</taxon>
        <taxon>Pseudomonadati</taxon>
        <taxon>Bacteroidota</taxon>
        <taxon>Flavobacteriia</taxon>
        <taxon>Flavobacteriales</taxon>
        <taxon>Flavobacteriaceae</taxon>
        <taxon>Sediminicola</taxon>
    </lineage>
</organism>
<dbReference type="Gene3D" id="3.50.30.50">
    <property type="entry name" value="Putative cyclase"/>
    <property type="match status" value="1"/>
</dbReference>
<keyword evidence="1" id="KW-0378">Hydrolase</keyword>
<name>A0A2A4GCG8_9FLAO</name>
<comment type="caution">
    <text evidence="1">The sequence shown here is derived from an EMBL/GenBank/DDBJ whole genome shotgun (WGS) entry which is preliminary data.</text>
</comment>
<dbReference type="InterPro" id="IPR007325">
    <property type="entry name" value="KFase/CYL"/>
</dbReference>
<dbReference type="GO" id="GO:0004061">
    <property type="term" value="F:arylformamidase activity"/>
    <property type="evidence" value="ECO:0007669"/>
    <property type="project" value="InterPro"/>
</dbReference>
<dbReference type="RefSeq" id="WP_097441633.1">
    <property type="nucleotide sequence ID" value="NZ_NBWU01000001.1"/>
</dbReference>
<sequence length="248" mass="27632">MLATLVLGGKKCQIDLSKPMDISIPLRHGEGNPTAWYQAPPTIKPNQTDGYVGSVAQGGTVNFNDITFNPHAHGTHTECLGHITEEVFSVNQCLQRYFFKGLLVTVAPEKQGDDWVISKEQLRYVLGRKKPEALIIRTLPNTNDKLSQQYSHSNPPYILEEAMTYLVQQGIQHLLVDLPSVDKEKDGGALLAHKAFWQIHEAPRKHATLTELVFVPNTISDGTYVLNLQVAPFENDASPSRPVMYGFE</sequence>
<dbReference type="OrthoDB" id="9814192at2"/>
<evidence type="ECO:0000313" key="2">
    <source>
        <dbReference type="Proteomes" id="UP000219559"/>
    </source>
</evidence>
<reference evidence="1 2" key="1">
    <citation type="submission" date="2017-04" db="EMBL/GenBank/DDBJ databases">
        <title>A new member of the family Flavobacteriaceae isolated from ascidians.</title>
        <authorList>
            <person name="Chen L."/>
        </authorList>
    </citation>
    <scope>NUCLEOTIDE SEQUENCE [LARGE SCALE GENOMIC DNA]</scope>
    <source>
        <strain evidence="1 2">HQA918</strain>
    </source>
</reference>
<dbReference type="Pfam" id="PF04199">
    <property type="entry name" value="Cyclase"/>
    <property type="match status" value="1"/>
</dbReference>